<accession>A0A180GA31</accession>
<keyword evidence="4" id="KW-1185">Reference proteome</keyword>
<evidence type="ECO:0000313" key="2">
    <source>
        <dbReference type="EMBL" id="OAV89470.1"/>
    </source>
</evidence>
<feature type="region of interest" description="Disordered" evidence="1">
    <location>
        <begin position="225"/>
        <end position="302"/>
    </location>
</feature>
<proteinExistence type="predicted"/>
<reference evidence="3 4" key="3">
    <citation type="journal article" date="2017" name="G3 (Bethesda)">
        <title>Comparative analysis highlights variable genome content of wheat rusts and divergence of the mating loci.</title>
        <authorList>
            <person name="Cuomo C.A."/>
            <person name="Bakkeren G."/>
            <person name="Khalil H.B."/>
            <person name="Panwar V."/>
            <person name="Joly D."/>
            <person name="Linning R."/>
            <person name="Sakthikumar S."/>
            <person name="Song X."/>
            <person name="Adiconis X."/>
            <person name="Fan L."/>
            <person name="Goldberg J.M."/>
            <person name="Levin J.Z."/>
            <person name="Young S."/>
            <person name="Zeng Q."/>
            <person name="Anikster Y."/>
            <person name="Bruce M."/>
            <person name="Wang M."/>
            <person name="Yin C."/>
            <person name="McCallum B."/>
            <person name="Szabo L.J."/>
            <person name="Hulbert S."/>
            <person name="Chen X."/>
            <person name="Fellers J.P."/>
        </authorList>
    </citation>
    <scope>NUCLEOTIDE SEQUENCE</scope>
    <source>
        <strain evidence="4">Isolate 1-1 / race 1 (BBBD)</strain>
        <strain evidence="3">isolate 1-1 / race 1 (BBBD)</strain>
    </source>
</reference>
<evidence type="ECO:0000313" key="4">
    <source>
        <dbReference type="Proteomes" id="UP000005240"/>
    </source>
</evidence>
<dbReference type="AlphaFoldDB" id="A0A180GA31"/>
<reference evidence="2" key="2">
    <citation type="submission" date="2016-05" db="EMBL/GenBank/DDBJ databases">
        <title>Comparative analysis highlights variable genome content of wheat rusts and divergence of the mating loci.</title>
        <authorList>
            <person name="Cuomo C.A."/>
            <person name="Bakkeren G."/>
            <person name="Szabo L."/>
            <person name="Khalil H."/>
            <person name="Joly D."/>
            <person name="Goldberg J."/>
            <person name="Young S."/>
            <person name="Zeng Q."/>
            <person name="Fellers J."/>
        </authorList>
    </citation>
    <scope>NUCLEOTIDE SEQUENCE [LARGE SCALE GENOMIC DNA]</scope>
    <source>
        <strain evidence="2">1-1 BBBD Race 1</strain>
    </source>
</reference>
<feature type="compositionally biased region" description="Acidic residues" evidence="1">
    <location>
        <begin position="233"/>
        <end position="249"/>
    </location>
</feature>
<evidence type="ECO:0000313" key="3">
    <source>
        <dbReference type="EnsemblFungi" id="PTTG_28683-t43_1-p1"/>
    </source>
</evidence>
<reference evidence="2" key="1">
    <citation type="submission" date="2009-11" db="EMBL/GenBank/DDBJ databases">
        <authorList>
            <consortium name="The Broad Institute Genome Sequencing Platform"/>
            <person name="Ward D."/>
            <person name="Feldgarden M."/>
            <person name="Earl A."/>
            <person name="Young S.K."/>
            <person name="Zeng Q."/>
            <person name="Koehrsen M."/>
            <person name="Alvarado L."/>
            <person name="Berlin A."/>
            <person name="Bochicchio J."/>
            <person name="Borenstein D."/>
            <person name="Chapman S.B."/>
            <person name="Chen Z."/>
            <person name="Engels R."/>
            <person name="Freedman E."/>
            <person name="Gellesch M."/>
            <person name="Goldberg J."/>
            <person name="Griggs A."/>
            <person name="Gujja S."/>
            <person name="Heilman E."/>
            <person name="Heiman D."/>
            <person name="Hepburn T."/>
            <person name="Howarth C."/>
            <person name="Jen D."/>
            <person name="Larson L."/>
            <person name="Lewis B."/>
            <person name="Mehta T."/>
            <person name="Park D."/>
            <person name="Pearson M."/>
            <person name="Roberts A."/>
            <person name="Saif S."/>
            <person name="Shea T."/>
            <person name="Shenoy N."/>
            <person name="Sisk P."/>
            <person name="Stolte C."/>
            <person name="Sykes S."/>
            <person name="Thomson T."/>
            <person name="Walk T."/>
            <person name="White J."/>
            <person name="Yandava C."/>
            <person name="Izard J."/>
            <person name="Baranova O.V."/>
            <person name="Blanton J.M."/>
            <person name="Tanner A.C."/>
            <person name="Dewhirst F.E."/>
            <person name="Haas B."/>
            <person name="Nusbaum C."/>
            <person name="Birren B."/>
        </authorList>
    </citation>
    <scope>NUCLEOTIDE SEQUENCE [LARGE SCALE GENOMIC DNA]</scope>
    <source>
        <strain evidence="2">1-1 BBBD Race 1</strain>
    </source>
</reference>
<protein>
    <submittedName>
        <fullName evidence="2 3">Uncharacterized protein</fullName>
    </submittedName>
</protein>
<sequence>MLQVSLISKRLKTFMFQSEVDSTDANGYGWISTRSRFRSRDVISKKKRDVYVRLMCHTSRQNTLQAGCLYSLAGSFIPRNNGTETKVFYFHESVTKIGLVCKIRIKLRNKAVFAGPGHIISQKRIVDPQQKGVDWLEATVEHNGWDYEKGENVPFLVKYLVSSQPNFVKSRVLYRDGREVDVCGRLVGWDKSNKVAVVLVDRISVTAGHMSYEAVTASIRRHGYNPNDYPCSDADEADSIGTGEEEAEDHDPPSVPDDECFNVDSKSFMVDNRQSDRPVRRSKRLMAHCKQQSSERVENKPDISIISTATASIQGHVFKKRKSST</sequence>
<name>A0A180GA31_PUCT1</name>
<dbReference type="EnsemblFungi" id="PTTG_28683-t43_1">
    <property type="protein sequence ID" value="PTTG_28683-t43_1-p1"/>
    <property type="gene ID" value="PTTG_28683"/>
</dbReference>
<reference evidence="3" key="4">
    <citation type="submission" date="2025-05" db="UniProtKB">
        <authorList>
            <consortium name="EnsemblFungi"/>
        </authorList>
    </citation>
    <scope>IDENTIFICATION</scope>
    <source>
        <strain evidence="3">isolate 1-1 / race 1 (BBBD)</strain>
    </source>
</reference>
<gene>
    <name evidence="2" type="ORF">PTTG_28683</name>
</gene>
<evidence type="ECO:0000256" key="1">
    <source>
        <dbReference type="SAM" id="MobiDB-lite"/>
    </source>
</evidence>
<dbReference type="VEuPathDB" id="FungiDB:PTTG_28683"/>
<dbReference type="EMBL" id="ADAS02000127">
    <property type="protein sequence ID" value="OAV89470.1"/>
    <property type="molecule type" value="Genomic_DNA"/>
</dbReference>
<dbReference type="Proteomes" id="UP000005240">
    <property type="component" value="Unassembled WGS sequence"/>
</dbReference>
<organism evidence="2">
    <name type="scientific">Puccinia triticina (isolate 1-1 / race 1 (BBBD))</name>
    <name type="common">Brown leaf rust fungus</name>
    <dbReference type="NCBI Taxonomy" id="630390"/>
    <lineage>
        <taxon>Eukaryota</taxon>
        <taxon>Fungi</taxon>
        <taxon>Dikarya</taxon>
        <taxon>Basidiomycota</taxon>
        <taxon>Pucciniomycotina</taxon>
        <taxon>Pucciniomycetes</taxon>
        <taxon>Pucciniales</taxon>
        <taxon>Pucciniaceae</taxon>
        <taxon>Puccinia</taxon>
    </lineage>
</organism>